<protein>
    <submittedName>
        <fullName evidence="2">Uncharacterized protein</fullName>
    </submittedName>
</protein>
<keyword evidence="1" id="KW-0812">Transmembrane</keyword>
<evidence type="ECO:0000313" key="2">
    <source>
        <dbReference type="EMBL" id="MBM9477667.1"/>
    </source>
</evidence>
<keyword evidence="3" id="KW-1185">Reference proteome</keyword>
<reference evidence="2" key="1">
    <citation type="submission" date="2021-01" db="EMBL/GenBank/DDBJ databases">
        <title>KCTC 19127 draft genome.</title>
        <authorList>
            <person name="An D."/>
        </authorList>
    </citation>
    <scope>NUCLEOTIDE SEQUENCE</scope>
    <source>
        <strain evidence="2">KCTC 19127</strain>
    </source>
</reference>
<dbReference type="AlphaFoldDB" id="A0A938YKI9"/>
<gene>
    <name evidence="2" type="ORF">JL107_14540</name>
</gene>
<dbReference type="EMBL" id="JAERWL010000012">
    <property type="protein sequence ID" value="MBM9477667.1"/>
    <property type="molecule type" value="Genomic_DNA"/>
</dbReference>
<evidence type="ECO:0000313" key="3">
    <source>
        <dbReference type="Proteomes" id="UP000663801"/>
    </source>
</evidence>
<keyword evidence="1" id="KW-1133">Transmembrane helix</keyword>
<organism evidence="2 3">
    <name type="scientific">Nakamurella flavida</name>
    <dbReference type="NCBI Taxonomy" id="363630"/>
    <lineage>
        <taxon>Bacteria</taxon>
        <taxon>Bacillati</taxon>
        <taxon>Actinomycetota</taxon>
        <taxon>Actinomycetes</taxon>
        <taxon>Nakamurellales</taxon>
        <taxon>Nakamurellaceae</taxon>
        <taxon>Nakamurella</taxon>
    </lineage>
</organism>
<feature type="transmembrane region" description="Helical" evidence="1">
    <location>
        <begin position="6"/>
        <end position="31"/>
    </location>
</feature>
<evidence type="ECO:0000256" key="1">
    <source>
        <dbReference type="SAM" id="Phobius"/>
    </source>
</evidence>
<feature type="transmembrane region" description="Helical" evidence="1">
    <location>
        <begin position="52"/>
        <end position="72"/>
    </location>
</feature>
<sequence>MKIDWASLGLVAVVTIVAAALVVGIYSLGVAALSTADAQGGRGAGRAANRPLGYACMTVSALIVAYGIYLIVPAFH</sequence>
<accession>A0A938YKI9</accession>
<dbReference type="Proteomes" id="UP000663801">
    <property type="component" value="Unassembled WGS sequence"/>
</dbReference>
<keyword evidence="1" id="KW-0472">Membrane</keyword>
<comment type="caution">
    <text evidence="2">The sequence shown here is derived from an EMBL/GenBank/DDBJ whole genome shotgun (WGS) entry which is preliminary data.</text>
</comment>
<dbReference type="RefSeq" id="WP_205257790.1">
    <property type="nucleotide sequence ID" value="NZ_BAAAPV010000005.1"/>
</dbReference>
<name>A0A938YKI9_9ACTN</name>
<proteinExistence type="predicted"/>